<evidence type="ECO:0000256" key="1">
    <source>
        <dbReference type="SAM" id="MobiDB-lite"/>
    </source>
</evidence>
<dbReference type="InterPro" id="IPR001849">
    <property type="entry name" value="PH_domain"/>
</dbReference>
<dbReference type="OrthoDB" id="2148792at2759"/>
<dbReference type="SUPFAM" id="SSF50729">
    <property type="entry name" value="PH domain-like"/>
    <property type="match status" value="1"/>
</dbReference>
<dbReference type="Pfam" id="PF00169">
    <property type="entry name" value="PH"/>
    <property type="match status" value="1"/>
</dbReference>
<feature type="region of interest" description="Disordered" evidence="1">
    <location>
        <begin position="129"/>
        <end position="170"/>
    </location>
</feature>
<feature type="region of interest" description="Disordered" evidence="1">
    <location>
        <begin position="433"/>
        <end position="471"/>
    </location>
</feature>
<feature type="compositionally biased region" description="Low complexity" evidence="1">
    <location>
        <begin position="333"/>
        <end position="379"/>
    </location>
</feature>
<dbReference type="Proteomes" id="UP000193920">
    <property type="component" value="Unassembled WGS sequence"/>
</dbReference>
<proteinExistence type="predicted"/>
<keyword evidence="4" id="KW-1185">Reference proteome</keyword>
<dbReference type="Gene3D" id="2.30.29.30">
    <property type="entry name" value="Pleckstrin-homology domain (PH domain)/Phosphotyrosine-binding domain (PTB)"/>
    <property type="match status" value="1"/>
</dbReference>
<evidence type="ECO:0000313" key="4">
    <source>
        <dbReference type="Proteomes" id="UP000193920"/>
    </source>
</evidence>
<dbReference type="CDD" id="cd00821">
    <property type="entry name" value="PH"/>
    <property type="match status" value="1"/>
</dbReference>
<name>A0A1Y2EVW7_9FUNG</name>
<dbReference type="SMART" id="SM00233">
    <property type="entry name" value="PH"/>
    <property type="match status" value="1"/>
</dbReference>
<dbReference type="AlphaFoldDB" id="A0A1Y2EVW7"/>
<organism evidence="3 4">
    <name type="scientific">Neocallimastix californiae</name>
    <dbReference type="NCBI Taxonomy" id="1754190"/>
    <lineage>
        <taxon>Eukaryota</taxon>
        <taxon>Fungi</taxon>
        <taxon>Fungi incertae sedis</taxon>
        <taxon>Chytridiomycota</taxon>
        <taxon>Chytridiomycota incertae sedis</taxon>
        <taxon>Neocallimastigomycetes</taxon>
        <taxon>Neocallimastigales</taxon>
        <taxon>Neocallimastigaceae</taxon>
        <taxon>Neocallimastix</taxon>
    </lineage>
</organism>
<dbReference type="EMBL" id="MCOG01000026">
    <property type="protein sequence ID" value="ORY75276.1"/>
    <property type="molecule type" value="Genomic_DNA"/>
</dbReference>
<dbReference type="PROSITE" id="PS50003">
    <property type="entry name" value="PH_DOMAIN"/>
    <property type="match status" value="1"/>
</dbReference>
<evidence type="ECO:0000259" key="2">
    <source>
        <dbReference type="PROSITE" id="PS50003"/>
    </source>
</evidence>
<evidence type="ECO:0000313" key="3">
    <source>
        <dbReference type="EMBL" id="ORY75276.1"/>
    </source>
</evidence>
<feature type="compositionally biased region" description="Low complexity" evidence="1">
    <location>
        <begin position="136"/>
        <end position="148"/>
    </location>
</feature>
<gene>
    <name evidence="3" type="ORF">LY90DRAFT_502287</name>
</gene>
<feature type="compositionally biased region" description="Polar residues" evidence="1">
    <location>
        <begin position="457"/>
        <end position="471"/>
    </location>
</feature>
<accession>A0A1Y2EVW7</accession>
<comment type="caution">
    <text evidence="3">The sequence shown here is derived from an EMBL/GenBank/DDBJ whole genome shotgun (WGS) entry which is preliminary data.</text>
</comment>
<dbReference type="InterPro" id="IPR011993">
    <property type="entry name" value="PH-like_dom_sf"/>
</dbReference>
<feature type="domain" description="PH" evidence="2">
    <location>
        <begin position="211"/>
        <end position="319"/>
    </location>
</feature>
<protein>
    <submittedName>
        <fullName evidence="3">PH-domain-containing protein</fullName>
    </submittedName>
</protein>
<feature type="region of interest" description="Disordered" evidence="1">
    <location>
        <begin position="329"/>
        <end position="380"/>
    </location>
</feature>
<reference evidence="3 4" key="1">
    <citation type="submission" date="2016-08" db="EMBL/GenBank/DDBJ databases">
        <title>A Parts List for Fungal Cellulosomes Revealed by Comparative Genomics.</title>
        <authorList>
            <consortium name="DOE Joint Genome Institute"/>
            <person name="Haitjema C.H."/>
            <person name="Gilmore S.P."/>
            <person name="Henske J.K."/>
            <person name="Solomon K.V."/>
            <person name="De Groot R."/>
            <person name="Kuo A."/>
            <person name="Mondo S.J."/>
            <person name="Salamov A.A."/>
            <person name="Labutti K."/>
            <person name="Zhao Z."/>
            <person name="Chiniquy J."/>
            <person name="Barry K."/>
            <person name="Brewer H.M."/>
            <person name="Purvine S.O."/>
            <person name="Wright A.T."/>
            <person name="Boxma B."/>
            <person name="Van Alen T."/>
            <person name="Hackstein J.H."/>
            <person name="Baker S.E."/>
            <person name="Grigoriev I.V."/>
            <person name="O'Malley M.A."/>
        </authorList>
    </citation>
    <scope>NUCLEOTIDE SEQUENCE [LARGE SCALE GENOMIC DNA]</scope>
    <source>
        <strain evidence="3 4">G1</strain>
    </source>
</reference>
<sequence length="471" mass="53211">MDINKLHQALDNLKIQDEKARGFQPPQVKRTINNSINPENYYPNPNNVSSKNVTYFTTTMNPNILSSDEYYNDDYYNGDSSNNSYGNSNIGTPLSTDYYYNKGSSYNSSEGSLNSLGEKKMRNVEKLRIQTNSKTNSRSHSRNQSSGSDLQFSPRNYNYDRRGSQDTMGSSIFSPTSSNCSYSQSSASVNEAMTASIKTDISSITLQTLSFDLASGWLSRITSSAGFIKNTKKYYFVLDSDGLYYFKTNDPFARAKGFIKFDTRTKIKDIKENSSAKDKNSKIIELEVYKDNKSHQVVLQAEDPEDRDMWHRAIKKMVVRQKYVNEALPPVPQSAQSGSSQPIPIPGYGSPSPDNRSRSQSQSRNLPPSQSPSLSYSQQIRLSQQKLYHENSLEALPISKKSSFQNISDINLAAPNILALQNRRRPSFDIQMLQQHHHSRTSSLSSLNDSNRHRYSYGSNQQFGSNSHMNN</sequence>